<dbReference type="Proteomes" id="UP001056120">
    <property type="component" value="Linkage Group LG02"/>
</dbReference>
<reference evidence="1 2" key="2">
    <citation type="journal article" date="2022" name="Mol. Ecol. Resour.">
        <title>The genomes of chicory, endive, great burdock and yacon provide insights into Asteraceae paleo-polyploidization history and plant inulin production.</title>
        <authorList>
            <person name="Fan W."/>
            <person name="Wang S."/>
            <person name="Wang H."/>
            <person name="Wang A."/>
            <person name="Jiang F."/>
            <person name="Liu H."/>
            <person name="Zhao H."/>
            <person name="Xu D."/>
            <person name="Zhang Y."/>
        </authorList>
    </citation>
    <scope>NUCLEOTIDE SEQUENCE [LARGE SCALE GENOMIC DNA]</scope>
    <source>
        <strain evidence="2">cv. Yunnan</strain>
        <tissue evidence="1">Leaves</tissue>
    </source>
</reference>
<organism evidence="1 2">
    <name type="scientific">Smallanthus sonchifolius</name>
    <dbReference type="NCBI Taxonomy" id="185202"/>
    <lineage>
        <taxon>Eukaryota</taxon>
        <taxon>Viridiplantae</taxon>
        <taxon>Streptophyta</taxon>
        <taxon>Embryophyta</taxon>
        <taxon>Tracheophyta</taxon>
        <taxon>Spermatophyta</taxon>
        <taxon>Magnoliopsida</taxon>
        <taxon>eudicotyledons</taxon>
        <taxon>Gunneridae</taxon>
        <taxon>Pentapetalae</taxon>
        <taxon>asterids</taxon>
        <taxon>campanulids</taxon>
        <taxon>Asterales</taxon>
        <taxon>Asteraceae</taxon>
        <taxon>Asteroideae</taxon>
        <taxon>Heliantheae alliance</taxon>
        <taxon>Millerieae</taxon>
        <taxon>Smallanthus</taxon>
    </lineage>
</organism>
<accession>A0ACB9JVM8</accession>
<protein>
    <submittedName>
        <fullName evidence="1">Uncharacterized protein</fullName>
    </submittedName>
</protein>
<evidence type="ECO:0000313" key="1">
    <source>
        <dbReference type="EMBL" id="KAI3824081.1"/>
    </source>
</evidence>
<gene>
    <name evidence="1" type="ORF">L1987_05529</name>
</gene>
<comment type="caution">
    <text evidence="1">The sequence shown here is derived from an EMBL/GenBank/DDBJ whole genome shotgun (WGS) entry which is preliminary data.</text>
</comment>
<evidence type="ECO:0000313" key="2">
    <source>
        <dbReference type="Proteomes" id="UP001056120"/>
    </source>
</evidence>
<name>A0ACB9JVM8_9ASTR</name>
<sequence>MHSGAASDVLALSEGAARDEDEEDDPFRISDPRITISYLRLLPDLVVFSGEDGELRLPPDLVVGGGTKETRFVVIIGYVSSAPHNLVIKCSD</sequence>
<proteinExistence type="predicted"/>
<reference evidence="2" key="1">
    <citation type="journal article" date="2022" name="Mol. Ecol. Resour.">
        <title>The genomes of chicory, endive, great burdock and yacon provide insights into Asteraceae palaeo-polyploidization history and plant inulin production.</title>
        <authorList>
            <person name="Fan W."/>
            <person name="Wang S."/>
            <person name="Wang H."/>
            <person name="Wang A."/>
            <person name="Jiang F."/>
            <person name="Liu H."/>
            <person name="Zhao H."/>
            <person name="Xu D."/>
            <person name="Zhang Y."/>
        </authorList>
    </citation>
    <scope>NUCLEOTIDE SEQUENCE [LARGE SCALE GENOMIC DNA]</scope>
    <source>
        <strain evidence="2">cv. Yunnan</strain>
    </source>
</reference>
<dbReference type="EMBL" id="CM042019">
    <property type="protein sequence ID" value="KAI3824081.1"/>
    <property type="molecule type" value="Genomic_DNA"/>
</dbReference>
<keyword evidence="2" id="KW-1185">Reference proteome</keyword>